<evidence type="ECO:0000256" key="2">
    <source>
        <dbReference type="ARBA" id="ARBA00022898"/>
    </source>
</evidence>
<keyword evidence="4" id="KW-0238">DNA-binding</keyword>
<dbReference type="InterPro" id="IPR015421">
    <property type="entry name" value="PyrdxlP-dep_Trfase_major"/>
</dbReference>
<name>A0ABU4LJ10_9ACTN</name>
<dbReference type="CDD" id="cd07377">
    <property type="entry name" value="WHTH_GntR"/>
    <property type="match status" value="1"/>
</dbReference>
<proteinExistence type="inferred from homology"/>
<evidence type="ECO:0000313" key="7">
    <source>
        <dbReference type="EMBL" id="MDX2915802.1"/>
    </source>
</evidence>
<feature type="domain" description="HTH gntR-type" evidence="6">
    <location>
        <begin position="1"/>
        <end position="69"/>
    </location>
</feature>
<evidence type="ECO:0000256" key="1">
    <source>
        <dbReference type="ARBA" id="ARBA00005384"/>
    </source>
</evidence>
<gene>
    <name evidence="7" type="ORF">PV517_44930</name>
</gene>
<dbReference type="PROSITE" id="PS50949">
    <property type="entry name" value="HTH_GNTR"/>
    <property type="match status" value="1"/>
</dbReference>
<dbReference type="InterPro" id="IPR051446">
    <property type="entry name" value="HTH_trans_reg/aminotransferase"/>
</dbReference>
<dbReference type="SUPFAM" id="SSF53383">
    <property type="entry name" value="PLP-dependent transferases"/>
    <property type="match status" value="1"/>
</dbReference>
<dbReference type="InterPro" id="IPR015422">
    <property type="entry name" value="PyrdxlP-dep_Trfase_small"/>
</dbReference>
<dbReference type="EMBL" id="JARAVY010000034">
    <property type="protein sequence ID" value="MDX2915802.1"/>
    <property type="molecule type" value="Genomic_DNA"/>
</dbReference>
<comment type="similarity">
    <text evidence="1">In the C-terminal section; belongs to the class-I pyridoxal-phosphate-dependent aminotransferase family.</text>
</comment>
<comment type="caution">
    <text evidence="7">The sequence shown here is derived from an EMBL/GenBank/DDBJ whole genome shotgun (WGS) entry which is preliminary data.</text>
</comment>
<dbReference type="Pfam" id="PF00155">
    <property type="entry name" value="Aminotran_1_2"/>
    <property type="match status" value="1"/>
</dbReference>
<dbReference type="RefSeq" id="WP_319217118.1">
    <property type="nucleotide sequence ID" value="NZ_JARAVY010000034.1"/>
</dbReference>
<dbReference type="CDD" id="cd00609">
    <property type="entry name" value="AAT_like"/>
    <property type="match status" value="1"/>
</dbReference>
<dbReference type="Gene3D" id="1.10.10.10">
    <property type="entry name" value="Winged helix-like DNA-binding domain superfamily/Winged helix DNA-binding domain"/>
    <property type="match status" value="1"/>
</dbReference>
<organism evidence="7 8">
    <name type="scientific">Streptomyces griseiscabiei</name>
    <dbReference type="NCBI Taxonomy" id="2993540"/>
    <lineage>
        <taxon>Bacteria</taxon>
        <taxon>Bacillati</taxon>
        <taxon>Actinomycetota</taxon>
        <taxon>Actinomycetes</taxon>
        <taxon>Kitasatosporales</taxon>
        <taxon>Streptomycetaceae</taxon>
        <taxon>Streptomyces</taxon>
    </lineage>
</organism>
<dbReference type="Gene3D" id="3.90.1150.10">
    <property type="entry name" value="Aspartate Aminotransferase, domain 1"/>
    <property type="match status" value="1"/>
</dbReference>
<keyword evidence="5" id="KW-0804">Transcription</keyword>
<reference evidence="7 8" key="1">
    <citation type="journal article" date="2023" name="Microb. Genom.">
        <title>Mesoterricola silvestris gen. nov., sp. nov., Mesoterricola sediminis sp. nov., Geothrix oryzae sp. nov., Geothrix edaphica sp. nov., Geothrix rubra sp. nov., and Geothrix limicola sp. nov., six novel members of Acidobacteriota isolated from soils.</title>
        <authorList>
            <person name="Weisberg A.J."/>
            <person name="Pearce E."/>
            <person name="Kramer C.G."/>
            <person name="Chang J.H."/>
            <person name="Clarke C.R."/>
        </authorList>
    </citation>
    <scope>NUCLEOTIDE SEQUENCE [LARGE SCALE GENOMIC DNA]</scope>
    <source>
        <strain evidence="7 8">NRRL_B-2795</strain>
    </source>
</reference>
<dbReference type="SUPFAM" id="SSF46785">
    <property type="entry name" value="Winged helix' DNA-binding domain"/>
    <property type="match status" value="1"/>
</dbReference>
<keyword evidence="8" id="KW-1185">Reference proteome</keyword>
<dbReference type="Proteomes" id="UP001271723">
    <property type="component" value="Unassembled WGS sequence"/>
</dbReference>
<keyword evidence="2" id="KW-0663">Pyridoxal phosphate</keyword>
<evidence type="ECO:0000259" key="6">
    <source>
        <dbReference type="PROSITE" id="PS50949"/>
    </source>
</evidence>
<evidence type="ECO:0000313" key="8">
    <source>
        <dbReference type="Proteomes" id="UP001271723"/>
    </source>
</evidence>
<dbReference type="InterPro" id="IPR000524">
    <property type="entry name" value="Tscrpt_reg_HTH_GntR"/>
</dbReference>
<dbReference type="InterPro" id="IPR015424">
    <property type="entry name" value="PyrdxlP-dep_Trfase"/>
</dbReference>
<keyword evidence="3" id="KW-0805">Transcription regulation</keyword>
<dbReference type="Gene3D" id="3.40.640.10">
    <property type="entry name" value="Type I PLP-dependent aspartate aminotransferase-like (Major domain)"/>
    <property type="match status" value="1"/>
</dbReference>
<protein>
    <submittedName>
        <fullName evidence="7">PLP-dependent aminotransferase family protein</fullName>
    </submittedName>
</protein>
<dbReference type="PANTHER" id="PTHR46577">
    <property type="entry name" value="HTH-TYPE TRANSCRIPTIONAL REGULATORY PROTEIN GABR"/>
    <property type="match status" value="1"/>
</dbReference>
<keyword evidence="7" id="KW-0032">Aminotransferase</keyword>
<accession>A0ABU4LJ10</accession>
<dbReference type="InterPro" id="IPR004839">
    <property type="entry name" value="Aminotransferase_I/II_large"/>
</dbReference>
<dbReference type="PANTHER" id="PTHR46577:SF1">
    <property type="entry name" value="HTH-TYPE TRANSCRIPTIONAL REGULATORY PROTEIN GABR"/>
    <property type="match status" value="1"/>
</dbReference>
<dbReference type="InterPro" id="IPR036390">
    <property type="entry name" value="WH_DNA-bd_sf"/>
</dbReference>
<evidence type="ECO:0000256" key="4">
    <source>
        <dbReference type="ARBA" id="ARBA00023125"/>
    </source>
</evidence>
<dbReference type="SMART" id="SM00345">
    <property type="entry name" value="HTH_GNTR"/>
    <property type="match status" value="1"/>
</dbReference>
<dbReference type="GO" id="GO:0008483">
    <property type="term" value="F:transaminase activity"/>
    <property type="evidence" value="ECO:0007669"/>
    <property type="project" value="UniProtKB-KW"/>
</dbReference>
<dbReference type="InterPro" id="IPR036388">
    <property type="entry name" value="WH-like_DNA-bd_sf"/>
</dbReference>
<evidence type="ECO:0000256" key="3">
    <source>
        <dbReference type="ARBA" id="ARBA00023015"/>
    </source>
</evidence>
<dbReference type="Pfam" id="PF00392">
    <property type="entry name" value="GntR"/>
    <property type="match status" value="1"/>
</dbReference>
<sequence>MADYRRIADRVADDIAGGRLKPGDRLPPQRVFARRRGIAGSTAGRVYAELVRRGLVVGEVGRGTFVRAAPAMPAGRALAEPAGSAPVNLELNYPSVPGQSELVAAGITPLLRPDVLAGALRTAPADGTAAAREAAAGLLATAGWRPDPDRFLFAGNARQAIAAALAHLVRPGGRVGVESLTYPLVKEIAGRLGVTLVPLATDAEGMRPEAVAAAHRAAPLSAVYAQPTLHNPTSVTMGAARRAELAGVVRELDLPVIEDRVWSFLADGETAQAGVPPLAAYAPERVFVVDGLSKRVAPGLTAGFLVVPEGRAGAVADALRSGGWTAGRFALEAGVRWIGDGTVGRLVAAKREDAAARQRSVAEHLAGFSVRGHARAYYAWWELPEGWRADTFCAAAAERGVAVTPGPAFGVPGVGSLAGERGRTGAVAGDCVRLGLASVPRPVLAEALRTLGEVARAGP</sequence>
<evidence type="ECO:0000256" key="5">
    <source>
        <dbReference type="ARBA" id="ARBA00023163"/>
    </source>
</evidence>
<keyword evidence="7" id="KW-0808">Transferase</keyword>